<evidence type="ECO:0000313" key="2">
    <source>
        <dbReference type="EMBL" id="NJP67605.1"/>
    </source>
</evidence>
<dbReference type="CDD" id="cd06558">
    <property type="entry name" value="crotonase-like"/>
    <property type="match status" value="1"/>
</dbReference>
<dbReference type="Gene3D" id="3.90.226.10">
    <property type="entry name" value="2-enoyl-CoA Hydratase, Chain A, domain 1"/>
    <property type="match status" value="1"/>
</dbReference>
<dbReference type="PANTHER" id="PTHR43802:SF1">
    <property type="entry name" value="IP11341P-RELATED"/>
    <property type="match status" value="1"/>
</dbReference>
<dbReference type="InterPro" id="IPR001753">
    <property type="entry name" value="Enoyl-CoA_hydra/iso"/>
</dbReference>
<dbReference type="Proteomes" id="UP000746503">
    <property type="component" value="Unassembled WGS sequence"/>
</dbReference>
<dbReference type="EMBL" id="JAAVJB010000124">
    <property type="protein sequence ID" value="NJP67605.1"/>
    <property type="molecule type" value="Genomic_DNA"/>
</dbReference>
<comment type="similarity">
    <text evidence="1">Belongs to the enoyl-CoA hydratase/isomerase family.</text>
</comment>
<reference evidence="2 3" key="1">
    <citation type="submission" date="2020-03" db="EMBL/GenBank/DDBJ databases">
        <title>Draft genome of Streptomyces sp. ventii, isolated from the Axial Seamount in the Pacific Ocean, and resequencing of the two type strains Streptomyces lonarensis strain NCL 716 and Streptomyces bohaiensis strain 11A07.</title>
        <authorList>
            <person name="Loughran R.M."/>
            <person name="Pfannmuller K.M."/>
            <person name="Wasson B.J."/>
            <person name="Deadmond M.C."/>
            <person name="Paddock B.E."/>
            <person name="Koyack M.J."/>
            <person name="Gallegos D.A."/>
            <person name="Mitchell E.A."/>
            <person name="Ushijima B."/>
            <person name="Saw J.H."/>
            <person name="Mcphail K.L."/>
            <person name="Videau P."/>
        </authorList>
    </citation>
    <scope>NUCLEOTIDE SEQUENCE [LARGE SCALE GENOMIC DNA]</scope>
    <source>
        <strain evidence="3">5675061</strain>
    </source>
</reference>
<sequence length="279" mass="30202">MTAPQHSRTTGEEPPAERRFVTTRHAEGVTTVVLDRPDHRNSLNYELAAELLDAVIGAVTDTATRVVVLTGAGTAFCAGDDIEAVQQARDGMRDGAPASRLTRDYLYLRICEALITARKPVVAGLNGATVGAGTEMACAADYRLASDKVRIGSGLVQVGYPGNAALLPRVVGPARATELFVTGRLADAHEAERIGLVDRVVPHDTFHKELDTLAAALAAAPTKAIGHFKELRERCWGQPAEYALRLQNEFHHRSHAEIEDGHEGLDAFLNKRRPRFTGR</sequence>
<dbReference type="SUPFAM" id="SSF52096">
    <property type="entry name" value="ClpP/crotonase"/>
    <property type="match status" value="1"/>
</dbReference>
<keyword evidence="3" id="KW-1185">Reference proteome</keyword>
<organism evidence="2 3">
    <name type="scientific">Streptomyces spiramenti</name>
    <dbReference type="NCBI Taxonomy" id="2720606"/>
    <lineage>
        <taxon>Bacteria</taxon>
        <taxon>Bacillati</taxon>
        <taxon>Actinomycetota</taxon>
        <taxon>Actinomycetes</taxon>
        <taxon>Kitasatosporales</taxon>
        <taxon>Streptomycetaceae</taxon>
        <taxon>Streptomyces</taxon>
    </lineage>
</organism>
<dbReference type="PANTHER" id="PTHR43802">
    <property type="entry name" value="ENOYL-COA HYDRATASE"/>
    <property type="match status" value="1"/>
</dbReference>
<gene>
    <name evidence="2" type="ORF">HCJ92_15155</name>
</gene>
<evidence type="ECO:0000313" key="3">
    <source>
        <dbReference type="Proteomes" id="UP000746503"/>
    </source>
</evidence>
<protein>
    <submittedName>
        <fullName evidence="2">Enoyl-CoA hydratase</fullName>
    </submittedName>
</protein>
<comment type="caution">
    <text evidence="2">The sequence shown here is derived from an EMBL/GenBank/DDBJ whole genome shotgun (WGS) entry which is preliminary data.</text>
</comment>
<dbReference type="InterPro" id="IPR029045">
    <property type="entry name" value="ClpP/crotonase-like_dom_sf"/>
</dbReference>
<dbReference type="Gene3D" id="1.10.12.10">
    <property type="entry name" value="Lyase 2-enoyl-coa Hydratase, Chain A, domain 2"/>
    <property type="match status" value="1"/>
</dbReference>
<evidence type="ECO:0000256" key="1">
    <source>
        <dbReference type="ARBA" id="ARBA00005254"/>
    </source>
</evidence>
<dbReference type="RefSeq" id="WP_167934125.1">
    <property type="nucleotide sequence ID" value="NZ_JAAVJB010000124.1"/>
</dbReference>
<proteinExistence type="inferred from homology"/>
<dbReference type="InterPro" id="IPR014748">
    <property type="entry name" value="Enoyl-CoA_hydra_C"/>
</dbReference>
<dbReference type="Pfam" id="PF00378">
    <property type="entry name" value="ECH_1"/>
    <property type="match status" value="1"/>
</dbReference>
<name>A0ABX1ARB8_9ACTN</name>
<accession>A0ABX1ARB8</accession>